<organism evidence="2 3">
    <name type="scientific">Gossypium barbadense</name>
    <name type="common">Sea Island cotton</name>
    <name type="synonym">Hibiscus barbadensis</name>
    <dbReference type="NCBI Taxonomy" id="3634"/>
    <lineage>
        <taxon>Eukaryota</taxon>
        <taxon>Viridiplantae</taxon>
        <taxon>Streptophyta</taxon>
        <taxon>Embryophyta</taxon>
        <taxon>Tracheophyta</taxon>
        <taxon>Spermatophyta</taxon>
        <taxon>Magnoliopsida</taxon>
        <taxon>eudicotyledons</taxon>
        <taxon>Gunneridae</taxon>
        <taxon>Pentapetalae</taxon>
        <taxon>rosids</taxon>
        <taxon>malvids</taxon>
        <taxon>Malvales</taxon>
        <taxon>Malvaceae</taxon>
        <taxon>Malvoideae</taxon>
        <taxon>Gossypium</taxon>
    </lineage>
</organism>
<name>A0A2P5YIM0_GOSBA</name>
<evidence type="ECO:0000256" key="1">
    <source>
        <dbReference type="SAM" id="MobiDB-lite"/>
    </source>
</evidence>
<proteinExistence type="predicted"/>
<dbReference type="EMBL" id="KZ663159">
    <property type="protein sequence ID" value="PPS15426.1"/>
    <property type="molecule type" value="Genomic_DNA"/>
</dbReference>
<feature type="compositionally biased region" description="Basic and acidic residues" evidence="1">
    <location>
        <begin position="48"/>
        <end position="58"/>
    </location>
</feature>
<feature type="region of interest" description="Disordered" evidence="1">
    <location>
        <begin position="31"/>
        <end position="67"/>
    </location>
</feature>
<dbReference type="Proteomes" id="UP000239757">
    <property type="component" value="Unassembled WGS sequence"/>
</dbReference>
<reference evidence="2 3" key="1">
    <citation type="submission" date="2015-01" db="EMBL/GenBank/DDBJ databases">
        <title>Genome of allotetraploid Gossypium barbadense reveals genomic plasticity and fiber elongation in cotton evolution.</title>
        <authorList>
            <person name="Chen X."/>
            <person name="Liu X."/>
            <person name="Zhao B."/>
            <person name="Zheng H."/>
            <person name="Hu Y."/>
            <person name="Lu G."/>
            <person name="Yang C."/>
            <person name="Chen J."/>
            <person name="Shan C."/>
            <person name="Zhang L."/>
            <person name="Zhou Y."/>
            <person name="Wang L."/>
            <person name="Guo W."/>
            <person name="Bai Y."/>
            <person name="Ruan J."/>
            <person name="Shangguan X."/>
            <person name="Mao Y."/>
            <person name="Jiang J."/>
            <person name="Zhu Y."/>
            <person name="Lei J."/>
            <person name="Kang H."/>
            <person name="Chen S."/>
            <person name="He X."/>
            <person name="Wang R."/>
            <person name="Wang Y."/>
            <person name="Chen J."/>
            <person name="Wang L."/>
            <person name="Yu S."/>
            <person name="Wang B."/>
            <person name="Wei J."/>
            <person name="Song S."/>
            <person name="Lu X."/>
            <person name="Gao Z."/>
            <person name="Gu W."/>
            <person name="Deng X."/>
            <person name="Ma D."/>
            <person name="Wang S."/>
            <person name="Liang W."/>
            <person name="Fang L."/>
            <person name="Cai C."/>
            <person name="Zhu X."/>
            <person name="Zhou B."/>
            <person name="Zhang Y."/>
            <person name="Chen Z."/>
            <person name="Xu S."/>
            <person name="Zhu R."/>
            <person name="Wang S."/>
            <person name="Zhang T."/>
            <person name="Zhao G."/>
        </authorList>
    </citation>
    <scope>NUCLEOTIDE SEQUENCE [LARGE SCALE GENOMIC DNA]</scope>
    <source>
        <strain evidence="3">cv. Xinhai21</strain>
        <tissue evidence="2">Leaf</tissue>
    </source>
</reference>
<protein>
    <submittedName>
        <fullName evidence="2">Uncharacterized protein</fullName>
    </submittedName>
</protein>
<evidence type="ECO:0000313" key="2">
    <source>
        <dbReference type="EMBL" id="PPS15426.1"/>
    </source>
</evidence>
<sequence>MPWYMFGIAKALEHLNCSGCRTKSDDLRHVGNEEMENRAPQTLPKPRAPREEARDENHPNAPRVGMVDVARGSDAPCDEAMWQTIVDVLRDHWCGPTNSTCNL</sequence>
<evidence type="ECO:0000313" key="3">
    <source>
        <dbReference type="Proteomes" id="UP000239757"/>
    </source>
</evidence>
<accession>A0A2P5YIM0</accession>
<dbReference type="AlphaFoldDB" id="A0A2P5YIM0"/>
<gene>
    <name evidence="2" type="ORF">GOBAR_AA05153</name>
</gene>